<name>A0ABP8S387_9PSEU</name>
<protein>
    <submittedName>
        <fullName evidence="2">Uncharacterized protein</fullName>
    </submittedName>
</protein>
<reference evidence="3" key="1">
    <citation type="journal article" date="2019" name="Int. J. Syst. Evol. Microbiol.">
        <title>The Global Catalogue of Microorganisms (GCM) 10K type strain sequencing project: providing services to taxonomists for standard genome sequencing and annotation.</title>
        <authorList>
            <consortium name="The Broad Institute Genomics Platform"/>
            <consortium name="The Broad Institute Genome Sequencing Center for Infectious Disease"/>
            <person name="Wu L."/>
            <person name="Ma J."/>
        </authorList>
    </citation>
    <scope>NUCLEOTIDE SEQUENCE [LARGE SCALE GENOMIC DNA]</scope>
    <source>
        <strain evidence="3">JCM 17906</strain>
    </source>
</reference>
<evidence type="ECO:0000313" key="3">
    <source>
        <dbReference type="Proteomes" id="UP001501598"/>
    </source>
</evidence>
<comment type="caution">
    <text evidence="2">The sequence shown here is derived from an EMBL/GenBank/DDBJ whole genome shotgun (WGS) entry which is preliminary data.</text>
</comment>
<feature type="transmembrane region" description="Helical" evidence="1">
    <location>
        <begin position="7"/>
        <end position="28"/>
    </location>
</feature>
<keyword evidence="1" id="KW-0812">Transmembrane</keyword>
<proteinExistence type="predicted"/>
<dbReference type="Proteomes" id="UP001501598">
    <property type="component" value="Unassembled WGS sequence"/>
</dbReference>
<sequence length="75" mass="7748">MSPGPNVRLVAAGAVLMVLLSVASLVAVGAGAPAAAFLPLAALALAVRPALVLHDRRRRRAPRPVVRARRVSSLH</sequence>
<keyword evidence="1" id="KW-1133">Transmembrane helix</keyword>
<accession>A0ABP8S387</accession>
<feature type="transmembrane region" description="Helical" evidence="1">
    <location>
        <begin position="34"/>
        <end position="53"/>
    </location>
</feature>
<gene>
    <name evidence="2" type="ORF">GCM10023175_62570</name>
</gene>
<keyword evidence="1" id="KW-0472">Membrane</keyword>
<evidence type="ECO:0000256" key="1">
    <source>
        <dbReference type="SAM" id="Phobius"/>
    </source>
</evidence>
<keyword evidence="3" id="KW-1185">Reference proteome</keyword>
<organism evidence="2 3">
    <name type="scientific">Pseudonocardia xishanensis</name>
    <dbReference type="NCBI Taxonomy" id="630995"/>
    <lineage>
        <taxon>Bacteria</taxon>
        <taxon>Bacillati</taxon>
        <taxon>Actinomycetota</taxon>
        <taxon>Actinomycetes</taxon>
        <taxon>Pseudonocardiales</taxon>
        <taxon>Pseudonocardiaceae</taxon>
        <taxon>Pseudonocardia</taxon>
    </lineage>
</organism>
<evidence type="ECO:0000313" key="2">
    <source>
        <dbReference type="EMBL" id="GAA4557681.1"/>
    </source>
</evidence>
<dbReference type="RefSeq" id="WP_345426455.1">
    <property type="nucleotide sequence ID" value="NZ_BAABGT010000102.1"/>
</dbReference>
<dbReference type="EMBL" id="BAABGT010000102">
    <property type="protein sequence ID" value="GAA4557681.1"/>
    <property type="molecule type" value="Genomic_DNA"/>
</dbReference>